<dbReference type="Proteomes" id="UP001732700">
    <property type="component" value="Chromosome 5C"/>
</dbReference>
<accession>A0ACD5Y6V7</accession>
<name>A0ACD5Y6V7_AVESA</name>
<organism evidence="1 2">
    <name type="scientific">Avena sativa</name>
    <name type="common">Oat</name>
    <dbReference type="NCBI Taxonomy" id="4498"/>
    <lineage>
        <taxon>Eukaryota</taxon>
        <taxon>Viridiplantae</taxon>
        <taxon>Streptophyta</taxon>
        <taxon>Embryophyta</taxon>
        <taxon>Tracheophyta</taxon>
        <taxon>Spermatophyta</taxon>
        <taxon>Magnoliopsida</taxon>
        <taxon>Liliopsida</taxon>
        <taxon>Poales</taxon>
        <taxon>Poaceae</taxon>
        <taxon>BOP clade</taxon>
        <taxon>Pooideae</taxon>
        <taxon>Poodae</taxon>
        <taxon>Poeae</taxon>
        <taxon>Poeae Chloroplast Group 1 (Aveneae type)</taxon>
        <taxon>Aveninae</taxon>
        <taxon>Avena</taxon>
    </lineage>
</organism>
<reference evidence="1" key="2">
    <citation type="submission" date="2025-09" db="UniProtKB">
        <authorList>
            <consortium name="EnsemblPlants"/>
        </authorList>
    </citation>
    <scope>IDENTIFICATION</scope>
</reference>
<protein>
    <submittedName>
        <fullName evidence="1">Uncharacterized protein</fullName>
    </submittedName>
</protein>
<proteinExistence type="predicted"/>
<sequence length="410" mass="43541">MNRKGGRGNGCCFFFLLIVLVAAAADIAAAQDSSPSGRGPSHFNRQSFNPSMAIIIVVLVTAFFFLGFFSIYIRRCAGAPLGGPGEHPGSRPGGIMFLTTMGAARSRRMRGVDLDTLETFPTMAYADVKAHKASKGELECAVCLSEFEDDDTLRLLTKCSHAFHADCIDAWLSSHVTCPVCRANLLADAEAPAAPDSASAASTVLEQGVLAATAQQPAQETPTAPPEQVTVVIAGAEETEEEKIRKEEAAELVRIRSVKRALRSKSGRTPAQFPRSHTTGHSLAVALALPEESTDRYTLRLPDHVLQEVIAAGKLRRTRSLTAFREGGVGGSTRRGFGSGRAGRSVRLGQSGRWPNMSFLPRTLTFSAWGSVRRGEADVSGKGSKVAGDGKAAEQQCEGGACALPLGERV</sequence>
<keyword evidence="2" id="KW-1185">Reference proteome</keyword>
<evidence type="ECO:0000313" key="1">
    <source>
        <dbReference type="EnsemblPlants" id="AVESA.00010b.r2.5CG0923910.1.CDS.1"/>
    </source>
</evidence>
<reference evidence="1" key="1">
    <citation type="submission" date="2021-05" db="EMBL/GenBank/DDBJ databases">
        <authorList>
            <person name="Scholz U."/>
            <person name="Mascher M."/>
            <person name="Fiebig A."/>
        </authorList>
    </citation>
    <scope>NUCLEOTIDE SEQUENCE [LARGE SCALE GENOMIC DNA]</scope>
</reference>
<evidence type="ECO:0000313" key="2">
    <source>
        <dbReference type="Proteomes" id="UP001732700"/>
    </source>
</evidence>
<dbReference type="EnsemblPlants" id="AVESA.00010b.r2.5CG0923910.1">
    <property type="protein sequence ID" value="AVESA.00010b.r2.5CG0923910.1.CDS.1"/>
    <property type="gene ID" value="AVESA.00010b.r2.5CG0923910"/>
</dbReference>